<name>A0A318FBD7_KLEOX</name>
<gene>
    <name evidence="1" type="ORF">DET57_12310</name>
</gene>
<protein>
    <submittedName>
        <fullName evidence="1">Prolyl oligopeptidase family protein</fullName>
    </submittedName>
</protein>
<dbReference type="Gene3D" id="3.40.50.1820">
    <property type="entry name" value="alpha/beta hydrolase"/>
    <property type="match status" value="2"/>
</dbReference>
<reference evidence="1 2" key="1">
    <citation type="submission" date="2018-05" db="EMBL/GenBank/DDBJ databases">
        <title>Freshwater and sediment microbial communities from various areas in North America, analyzing microbe dynamics in response to fracking.</title>
        <authorList>
            <person name="Lamendella R."/>
        </authorList>
    </citation>
    <scope>NUCLEOTIDE SEQUENCE [LARGE SCALE GENOMIC DNA]</scope>
    <source>
        <strain evidence="1 2">67</strain>
    </source>
</reference>
<dbReference type="PANTHER" id="PTHR42881">
    <property type="entry name" value="PROLYL ENDOPEPTIDASE"/>
    <property type="match status" value="1"/>
</dbReference>
<dbReference type="Proteomes" id="UP000247485">
    <property type="component" value="Unassembled WGS sequence"/>
</dbReference>
<dbReference type="InterPro" id="IPR051167">
    <property type="entry name" value="Prolyl_oligopep/macrocyclase"/>
</dbReference>
<dbReference type="GO" id="GO:0005829">
    <property type="term" value="C:cytosol"/>
    <property type="evidence" value="ECO:0007669"/>
    <property type="project" value="TreeGrafter"/>
</dbReference>
<sequence length="87" mass="9911">MGDTWLQKGGVYVVANIRGGGEYGPLWHQVAHARKMVARMQQQGHDNVWLYEETEAGHGSAPENSQRAFHQAMKEEFLWQMLTDQPS</sequence>
<organism evidence="1 2">
    <name type="scientific">Klebsiella oxytoca</name>
    <dbReference type="NCBI Taxonomy" id="571"/>
    <lineage>
        <taxon>Bacteria</taxon>
        <taxon>Pseudomonadati</taxon>
        <taxon>Pseudomonadota</taxon>
        <taxon>Gammaproteobacteria</taxon>
        <taxon>Enterobacterales</taxon>
        <taxon>Enterobacteriaceae</taxon>
        <taxon>Klebsiella/Raoultella group</taxon>
        <taxon>Klebsiella</taxon>
    </lineage>
</organism>
<dbReference type="RefSeq" id="WP_258365140.1">
    <property type="nucleotide sequence ID" value="NZ_QJJG01000023.1"/>
</dbReference>
<evidence type="ECO:0000313" key="1">
    <source>
        <dbReference type="EMBL" id="PXW38197.1"/>
    </source>
</evidence>
<accession>A0A318FBD7</accession>
<dbReference type="GO" id="GO:0070012">
    <property type="term" value="F:oligopeptidase activity"/>
    <property type="evidence" value="ECO:0007669"/>
    <property type="project" value="TreeGrafter"/>
</dbReference>
<proteinExistence type="predicted"/>
<dbReference type="EMBL" id="QJJG01000023">
    <property type="protein sequence ID" value="PXW38197.1"/>
    <property type="molecule type" value="Genomic_DNA"/>
</dbReference>
<dbReference type="InterPro" id="IPR029058">
    <property type="entry name" value="AB_hydrolase_fold"/>
</dbReference>
<dbReference type="PANTHER" id="PTHR42881:SF13">
    <property type="entry name" value="PROLYL ENDOPEPTIDASE"/>
    <property type="match status" value="1"/>
</dbReference>
<comment type="caution">
    <text evidence="1">The sequence shown here is derived from an EMBL/GenBank/DDBJ whole genome shotgun (WGS) entry which is preliminary data.</text>
</comment>
<evidence type="ECO:0000313" key="2">
    <source>
        <dbReference type="Proteomes" id="UP000247485"/>
    </source>
</evidence>
<dbReference type="AlphaFoldDB" id="A0A318FBD7"/>